<evidence type="ECO:0000256" key="1">
    <source>
        <dbReference type="SAM" id="MobiDB-lite"/>
    </source>
</evidence>
<dbReference type="Gramene" id="PUZ68562">
    <property type="protein sequence ID" value="PUZ68562"/>
    <property type="gene ID" value="GQ55_2G038300"/>
</dbReference>
<feature type="region of interest" description="Disordered" evidence="1">
    <location>
        <begin position="1"/>
        <end position="79"/>
    </location>
</feature>
<reference evidence="2 3" key="1">
    <citation type="submission" date="2018-04" db="EMBL/GenBank/DDBJ databases">
        <title>WGS assembly of Panicum hallii var. hallii HAL2.</title>
        <authorList>
            <person name="Lovell J."/>
            <person name="Jenkins J."/>
            <person name="Lowry D."/>
            <person name="Mamidi S."/>
            <person name="Sreedasyam A."/>
            <person name="Weng X."/>
            <person name="Barry K."/>
            <person name="Bonette J."/>
            <person name="Campitelli B."/>
            <person name="Daum C."/>
            <person name="Gordon S."/>
            <person name="Gould B."/>
            <person name="Lipzen A."/>
            <person name="MacQueen A."/>
            <person name="Palacio-Mejia J."/>
            <person name="Plott C."/>
            <person name="Shakirov E."/>
            <person name="Shu S."/>
            <person name="Yoshinaga Y."/>
            <person name="Zane M."/>
            <person name="Rokhsar D."/>
            <person name="Grimwood J."/>
            <person name="Schmutz J."/>
            <person name="Juenger T."/>
        </authorList>
    </citation>
    <scope>NUCLEOTIDE SEQUENCE [LARGE SCALE GENOMIC DNA]</scope>
    <source>
        <strain evidence="3">cv. HAL2</strain>
    </source>
</reference>
<feature type="compositionally biased region" description="Low complexity" evidence="1">
    <location>
        <begin position="15"/>
        <end position="24"/>
    </location>
</feature>
<proteinExistence type="predicted"/>
<gene>
    <name evidence="2" type="ORF">GQ55_2G038300</name>
</gene>
<keyword evidence="3" id="KW-1185">Reference proteome</keyword>
<organism evidence="2 3">
    <name type="scientific">Panicum hallii var. hallii</name>
    <dbReference type="NCBI Taxonomy" id="1504633"/>
    <lineage>
        <taxon>Eukaryota</taxon>
        <taxon>Viridiplantae</taxon>
        <taxon>Streptophyta</taxon>
        <taxon>Embryophyta</taxon>
        <taxon>Tracheophyta</taxon>
        <taxon>Spermatophyta</taxon>
        <taxon>Magnoliopsida</taxon>
        <taxon>Liliopsida</taxon>
        <taxon>Poales</taxon>
        <taxon>Poaceae</taxon>
        <taxon>PACMAD clade</taxon>
        <taxon>Panicoideae</taxon>
        <taxon>Panicodae</taxon>
        <taxon>Paniceae</taxon>
        <taxon>Panicinae</taxon>
        <taxon>Panicum</taxon>
        <taxon>Panicum sect. Panicum</taxon>
    </lineage>
</organism>
<evidence type="ECO:0000313" key="3">
    <source>
        <dbReference type="Proteomes" id="UP000244336"/>
    </source>
</evidence>
<accession>A0A2T7EL61</accession>
<protein>
    <submittedName>
        <fullName evidence="2">Uncharacterized protein</fullName>
    </submittedName>
</protein>
<feature type="compositionally biased region" description="Basic residues" evidence="1">
    <location>
        <begin position="127"/>
        <end position="144"/>
    </location>
</feature>
<evidence type="ECO:0000313" key="2">
    <source>
        <dbReference type="EMBL" id="PUZ68562.1"/>
    </source>
</evidence>
<dbReference type="EMBL" id="CM009750">
    <property type="protein sequence ID" value="PUZ68562.1"/>
    <property type="molecule type" value="Genomic_DNA"/>
</dbReference>
<dbReference type="Proteomes" id="UP000244336">
    <property type="component" value="Chromosome 2"/>
</dbReference>
<feature type="region of interest" description="Disordered" evidence="1">
    <location>
        <begin position="116"/>
        <end position="163"/>
    </location>
</feature>
<sequence length="194" mass="20676">MANCPRLPPALTRISLPLPRQAQRLRPRSPPAAVPEAGAASGPPLAASGRGGGMRRYSPPCDEAPQPELGSTGRRVKAAKPPIPRAAVHHVDADVQRHVGGAGQLPVLARAGLPAVAGHEARASARPQRRTTGRGSTRQRRRWPREREAREGTAGWGSAPSAGRAGGCWLHRVWPCGEHAWRPHDGNLKVKGER</sequence>
<name>A0A2T7EL61_9POAL</name>
<feature type="compositionally biased region" description="Low complexity" evidence="1">
    <location>
        <begin position="37"/>
        <end position="48"/>
    </location>
</feature>
<dbReference type="AlphaFoldDB" id="A0A2T7EL61"/>